<evidence type="ECO:0000313" key="2">
    <source>
        <dbReference type="Proteomes" id="UP000605970"/>
    </source>
</evidence>
<accession>A0A8S9ZBL1</accession>
<evidence type="ECO:0008006" key="3">
    <source>
        <dbReference type="Google" id="ProtNLM"/>
    </source>
</evidence>
<gene>
    <name evidence="1" type="ORF">Mgra_00009292</name>
</gene>
<dbReference type="AlphaFoldDB" id="A0A8S9ZBL1"/>
<feature type="non-terminal residue" evidence="1">
    <location>
        <position position="1"/>
    </location>
</feature>
<feature type="non-terminal residue" evidence="1">
    <location>
        <position position="141"/>
    </location>
</feature>
<name>A0A8S9ZBL1_9BILA</name>
<evidence type="ECO:0000313" key="1">
    <source>
        <dbReference type="EMBL" id="KAF7629183.1"/>
    </source>
</evidence>
<protein>
    <recommendedName>
        <fullName evidence="3">GIY-YIG domain-containing protein</fullName>
    </recommendedName>
</protein>
<reference evidence="1" key="1">
    <citation type="journal article" date="2020" name="Ecol. Evol.">
        <title>Genome structure and content of the rice root-knot nematode (Meloidogyne graminicola).</title>
        <authorList>
            <person name="Phan N.T."/>
            <person name="Danchin E.G.J."/>
            <person name="Klopp C."/>
            <person name="Perfus-Barbeoch L."/>
            <person name="Kozlowski D.K."/>
            <person name="Koutsovoulos G.D."/>
            <person name="Lopez-Roques C."/>
            <person name="Bouchez O."/>
            <person name="Zahm M."/>
            <person name="Besnard G."/>
            <person name="Bellafiore S."/>
        </authorList>
    </citation>
    <scope>NUCLEOTIDE SEQUENCE</scope>
    <source>
        <strain evidence="1">VN-18</strain>
    </source>
</reference>
<comment type="caution">
    <text evidence="1">The sequence shown here is derived from an EMBL/GenBank/DDBJ whole genome shotgun (WGS) entry which is preliminary data.</text>
</comment>
<keyword evidence="2" id="KW-1185">Reference proteome</keyword>
<organism evidence="1 2">
    <name type="scientific">Meloidogyne graminicola</name>
    <dbReference type="NCBI Taxonomy" id="189291"/>
    <lineage>
        <taxon>Eukaryota</taxon>
        <taxon>Metazoa</taxon>
        <taxon>Ecdysozoa</taxon>
        <taxon>Nematoda</taxon>
        <taxon>Chromadorea</taxon>
        <taxon>Rhabditida</taxon>
        <taxon>Tylenchina</taxon>
        <taxon>Tylenchomorpha</taxon>
        <taxon>Tylenchoidea</taxon>
        <taxon>Meloidogynidae</taxon>
        <taxon>Meloidogyninae</taxon>
        <taxon>Meloidogyne</taxon>
    </lineage>
</organism>
<sequence length="141" mass="16591">TAVFKLFLSSNRGDFSVYAIRKSDPSSSANSLYNIIYYGYANNLRERMTNHKKTKKKFYDIENVEFGVILNNLEKEKAELLEALLIMSYNIYAQNSQSRNEKFEQKNLFNEVMRILKKDEDYSTKVKELHKLAISLLKEKE</sequence>
<dbReference type="Proteomes" id="UP000605970">
    <property type="component" value="Unassembled WGS sequence"/>
</dbReference>
<dbReference type="EMBL" id="JABEBT010000147">
    <property type="protein sequence ID" value="KAF7629183.1"/>
    <property type="molecule type" value="Genomic_DNA"/>
</dbReference>
<proteinExistence type="predicted"/>